<dbReference type="OrthoDB" id="442863at2759"/>
<feature type="domain" description="POPLD" evidence="2">
    <location>
        <begin position="309"/>
        <end position="400"/>
    </location>
</feature>
<evidence type="ECO:0000313" key="4">
    <source>
        <dbReference type="EMBL" id="EFN60971.1"/>
    </source>
</evidence>
<dbReference type="InterPro" id="IPR012590">
    <property type="entry name" value="POPLD_dom"/>
</dbReference>
<dbReference type="Pfam" id="PF22770">
    <property type="entry name" value="POP1_C"/>
    <property type="match status" value="1"/>
</dbReference>
<dbReference type="InParanoid" id="E2B019"/>
<evidence type="ECO:0000256" key="1">
    <source>
        <dbReference type="SAM" id="MobiDB-lite"/>
    </source>
</evidence>
<dbReference type="GO" id="GO:0005655">
    <property type="term" value="C:nucleolar ribonuclease P complex"/>
    <property type="evidence" value="ECO:0007669"/>
    <property type="project" value="InterPro"/>
</dbReference>
<organism evidence="5">
    <name type="scientific">Camponotus floridanus</name>
    <name type="common">Florida carpenter ant</name>
    <dbReference type="NCBI Taxonomy" id="104421"/>
    <lineage>
        <taxon>Eukaryota</taxon>
        <taxon>Metazoa</taxon>
        <taxon>Ecdysozoa</taxon>
        <taxon>Arthropoda</taxon>
        <taxon>Hexapoda</taxon>
        <taxon>Insecta</taxon>
        <taxon>Pterygota</taxon>
        <taxon>Neoptera</taxon>
        <taxon>Endopterygota</taxon>
        <taxon>Hymenoptera</taxon>
        <taxon>Apocrita</taxon>
        <taxon>Aculeata</taxon>
        <taxon>Formicoidea</taxon>
        <taxon>Formicidae</taxon>
        <taxon>Formicinae</taxon>
        <taxon>Camponotus</taxon>
    </lineage>
</organism>
<name>E2B019_CAMFO</name>
<dbReference type="InterPro" id="IPR055079">
    <property type="entry name" value="POP1_C"/>
</dbReference>
<dbReference type="FunCoup" id="E2B019">
    <property type="interactions" value="1247"/>
</dbReference>
<dbReference type="Pfam" id="PF08170">
    <property type="entry name" value="POPLD"/>
    <property type="match status" value="1"/>
</dbReference>
<dbReference type="PANTHER" id="PTHR22731:SF3">
    <property type="entry name" value="RIBONUCLEASES P_MRP PROTEIN SUBUNIT POP1"/>
    <property type="match status" value="1"/>
</dbReference>
<gene>
    <name evidence="4" type="ORF">EAG_01341</name>
</gene>
<feature type="region of interest" description="Disordered" evidence="1">
    <location>
        <begin position="193"/>
        <end position="218"/>
    </location>
</feature>
<proteinExistence type="predicted"/>
<dbReference type="InterPro" id="IPR039182">
    <property type="entry name" value="Pop1"/>
</dbReference>
<protein>
    <submittedName>
        <fullName evidence="4">Ribonucleases P/MRP protein subunit POP1</fullName>
    </submittedName>
</protein>
<feature type="domain" description="POP1 C-terminal" evidence="3">
    <location>
        <begin position="458"/>
        <end position="644"/>
    </location>
</feature>
<accession>E2B019</accession>
<dbReference type="InterPro" id="IPR029043">
    <property type="entry name" value="GcvT/YgfZ_C"/>
</dbReference>
<evidence type="ECO:0000259" key="2">
    <source>
        <dbReference type="Pfam" id="PF08170"/>
    </source>
</evidence>
<evidence type="ECO:0000313" key="5">
    <source>
        <dbReference type="Proteomes" id="UP000000311"/>
    </source>
</evidence>
<dbReference type="GO" id="GO:0000172">
    <property type="term" value="C:ribonuclease MRP complex"/>
    <property type="evidence" value="ECO:0007669"/>
    <property type="project" value="InterPro"/>
</dbReference>
<keyword evidence="5" id="KW-1185">Reference proteome</keyword>
<dbReference type="SUPFAM" id="SSF101790">
    <property type="entry name" value="Aminomethyltransferase beta-barrel domain"/>
    <property type="match status" value="1"/>
</dbReference>
<reference evidence="4 5" key="1">
    <citation type="journal article" date="2010" name="Science">
        <title>Genomic comparison of the ants Camponotus floridanus and Harpegnathos saltator.</title>
        <authorList>
            <person name="Bonasio R."/>
            <person name="Zhang G."/>
            <person name="Ye C."/>
            <person name="Mutti N.S."/>
            <person name="Fang X."/>
            <person name="Qin N."/>
            <person name="Donahue G."/>
            <person name="Yang P."/>
            <person name="Li Q."/>
            <person name="Li C."/>
            <person name="Zhang P."/>
            <person name="Huang Z."/>
            <person name="Berger S.L."/>
            <person name="Reinberg D."/>
            <person name="Wang J."/>
            <person name="Liebig J."/>
        </authorList>
    </citation>
    <scope>NUCLEOTIDE SEQUENCE [LARGE SCALE GENOMIC DNA]</scope>
    <source>
        <strain evidence="5">C129</strain>
    </source>
</reference>
<dbReference type="PANTHER" id="PTHR22731">
    <property type="entry name" value="RIBONUCLEASES P/MRP PROTEIN SUBUNIT POP1"/>
    <property type="match status" value="1"/>
</dbReference>
<sequence>MISKWKHIIPNYSRNYSLTASYRAMTQGCLLQDISYYTCIEIVGEKNWLEAALREHCNPKKTFAESMYTKGQREGTVMFFKKNGYPQFPIGYVNFFWKLSETNIKTIWIWVHPAFYIEFLNEIISSFEFKQNNTGQDRTDISHNLIDLYTNNAGCEMRILKYTLNRFRLSGPTALTVLKETLHVPSLTELDLDSESCPMTEEQNSSLNDEKLDTSSDPRFLPARRTRTKISLSPETLRFVQLTSDLNRSAIWDAQIRQIVSRSCMSNHTINEIQLMSDDSYFSKDTVAKIPILLIQKPAVTLSGLDSRIDIIIPYRWAGIIWIALTKQSLLVGGLQETKLVVFESLGTYVPDINDPDTSVSMIKALERKNMLINKYFSHSPYEKVNFIKFGILSPFFCDWENLTKGWSDTQDFYVLRHIKLLKLLRTEIKIVEQNARSKSTIQETEFDFRDFDEYQNCLVQVALSLDKGRPNAFAIICMSTHEDLRRFEINKNYEGPVEKCHTDRDEKSRKIYKKHLKEMEQLSRHRVKRKKTLRDKVLPEKFDMIHDVRNRAKLSERNKIISDREKENRKVNLPESTEVRNSCDKEVMGYVTMGDYSFLHGKGIGIGYVALPSLLEIIRKKSNIVLVRNTDELQYRFARLEVVDLDRRYN</sequence>
<dbReference type="AlphaFoldDB" id="E2B019"/>
<dbReference type="STRING" id="104421.E2B019"/>
<evidence type="ECO:0000259" key="3">
    <source>
        <dbReference type="Pfam" id="PF22770"/>
    </source>
</evidence>
<dbReference type="EMBL" id="GL444344">
    <property type="protein sequence ID" value="EFN60971.1"/>
    <property type="molecule type" value="Genomic_DNA"/>
</dbReference>
<dbReference type="GO" id="GO:0001682">
    <property type="term" value="P:tRNA 5'-leader removal"/>
    <property type="evidence" value="ECO:0007669"/>
    <property type="project" value="InterPro"/>
</dbReference>
<dbReference type="Proteomes" id="UP000000311">
    <property type="component" value="Unassembled WGS sequence"/>
</dbReference>